<protein>
    <submittedName>
        <fullName evidence="1">Uncharacterized protein</fullName>
    </submittedName>
</protein>
<proteinExistence type="predicted"/>
<name>A0ACB7SFN8_HYAAI</name>
<evidence type="ECO:0000313" key="2">
    <source>
        <dbReference type="Proteomes" id="UP000821845"/>
    </source>
</evidence>
<accession>A0ACB7SFN8</accession>
<dbReference type="EMBL" id="CM023484">
    <property type="protein sequence ID" value="KAH6933548.1"/>
    <property type="molecule type" value="Genomic_DNA"/>
</dbReference>
<comment type="caution">
    <text evidence="1">The sequence shown here is derived from an EMBL/GenBank/DDBJ whole genome shotgun (WGS) entry which is preliminary data.</text>
</comment>
<organism evidence="1 2">
    <name type="scientific">Hyalomma asiaticum</name>
    <name type="common">Tick</name>
    <dbReference type="NCBI Taxonomy" id="266040"/>
    <lineage>
        <taxon>Eukaryota</taxon>
        <taxon>Metazoa</taxon>
        <taxon>Ecdysozoa</taxon>
        <taxon>Arthropoda</taxon>
        <taxon>Chelicerata</taxon>
        <taxon>Arachnida</taxon>
        <taxon>Acari</taxon>
        <taxon>Parasitiformes</taxon>
        <taxon>Ixodida</taxon>
        <taxon>Ixodoidea</taxon>
        <taxon>Ixodidae</taxon>
        <taxon>Hyalomminae</taxon>
        <taxon>Hyalomma</taxon>
    </lineage>
</organism>
<sequence>MKRPREQSVLRQKLSVLLPPPHRPLHMPRATGSFPKLSVVRRDYVQEVKPEERDYYNTCIVCKSANELCVLTAGQSNCPRQHKECKVRVSSTSAHNILRTRRGPKAILRSLLNNFFSSVATAYGMHMEPVAREEFEKQHGIQATEIYAGNGKWLEKEAWGTLFRATTYSLLCHMATLLYWTPEELKGRSVTGKVSNKSRSKGQTEDRSP</sequence>
<keyword evidence="2" id="KW-1185">Reference proteome</keyword>
<gene>
    <name evidence="1" type="ORF">HPB50_016226</name>
</gene>
<reference evidence="1" key="1">
    <citation type="submission" date="2020-05" db="EMBL/GenBank/DDBJ databases">
        <title>Large-scale comparative analyses of tick genomes elucidate their genetic diversity and vector capacities.</title>
        <authorList>
            <person name="Jia N."/>
            <person name="Wang J."/>
            <person name="Shi W."/>
            <person name="Du L."/>
            <person name="Sun Y."/>
            <person name="Zhan W."/>
            <person name="Jiang J."/>
            <person name="Wang Q."/>
            <person name="Zhang B."/>
            <person name="Ji P."/>
            <person name="Sakyi L.B."/>
            <person name="Cui X."/>
            <person name="Yuan T."/>
            <person name="Jiang B."/>
            <person name="Yang W."/>
            <person name="Lam T.T.-Y."/>
            <person name="Chang Q."/>
            <person name="Ding S."/>
            <person name="Wang X."/>
            <person name="Zhu J."/>
            <person name="Ruan X."/>
            <person name="Zhao L."/>
            <person name="Wei J."/>
            <person name="Que T."/>
            <person name="Du C."/>
            <person name="Cheng J."/>
            <person name="Dai P."/>
            <person name="Han X."/>
            <person name="Huang E."/>
            <person name="Gao Y."/>
            <person name="Liu J."/>
            <person name="Shao H."/>
            <person name="Ye R."/>
            <person name="Li L."/>
            <person name="Wei W."/>
            <person name="Wang X."/>
            <person name="Wang C."/>
            <person name="Yang T."/>
            <person name="Huo Q."/>
            <person name="Li W."/>
            <person name="Guo W."/>
            <person name="Chen H."/>
            <person name="Zhou L."/>
            <person name="Ni X."/>
            <person name="Tian J."/>
            <person name="Zhou Y."/>
            <person name="Sheng Y."/>
            <person name="Liu T."/>
            <person name="Pan Y."/>
            <person name="Xia L."/>
            <person name="Li J."/>
            <person name="Zhao F."/>
            <person name="Cao W."/>
        </authorList>
    </citation>
    <scope>NUCLEOTIDE SEQUENCE</scope>
    <source>
        <strain evidence="1">Hyas-2018</strain>
    </source>
</reference>
<dbReference type="Proteomes" id="UP000821845">
    <property type="component" value="Chromosome 4"/>
</dbReference>
<evidence type="ECO:0000313" key="1">
    <source>
        <dbReference type="EMBL" id="KAH6933548.1"/>
    </source>
</evidence>